<keyword evidence="1" id="KW-0732">Signal</keyword>
<evidence type="ECO:0000313" key="4">
    <source>
        <dbReference type="Proteomes" id="UP000267128"/>
    </source>
</evidence>
<keyword evidence="4" id="KW-1185">Reference proteome</keyword>
<proteinExistence type="predicted"/>
<feature type="domain" description="Septum formation-related" evidence="2">
    <location>
        <begin position="109"/>
        <end position="274"/>
    </location>
</feature>
<feature type="signal peptide" evidence="1">
    <location>
        <begin position="1"/>
        <end position="28"/>
    </location>
</feature>
<evidence type="ECO:0000256" key="1">
    <source>
        <dbReference type="SAM" id="SignalP"/>
    </source>
</evidence>
<organism evidence="3 4">
    <name type="scientific">Nocardioides marmoriginsengisoli</name>
    <dbReference type="NCBI Taxonomy" id="661483"/>
    <lineage>
        <taxon>Bacteria</taxon>
        <taxon>Bacillati</taxon>
        <taxon>Actinomycetota</taxon>
        <taxon>Actinomycetes</taxon>
        <taxon>Propionibacteriales</taxon>
        <taxon>Nocardioidaceae</taxon>
        <taxon>Nocardioides</taxon>
    </lineage>
</organism>
<feature type="chain" id="PRO_5039079245" description="Septum formation-related domain-containing protein" evidence="1">
    <location>
        <begin position="29"/>
        <end position="278"/>
    </location>
</feature>
<reference evidence="3 4" key="1">
    <citation type="submission" date="2018-11" db="EMBL/GenBank/DDBJ databases">
        <authorList>
            <person name="Li F."/>
        </authorList>
    </citation>
    <scope>NUCLEOTIDE SEQUENCE [LARGE SCALE GENOMIC DNA]</scope>
    <source>
        <strain evidence="3 4">Gsoil 097</strain>
    </source>
</reference>
<accession>A0A3N0CPL6</accession>
<dbReference type="InterPro" id="IPR026004">
    <property type="entry name" value="Septum_form"/>
</dbReference>
<comment type="caution">
    <text evidence="3">The sequence shown here is derived from an EMBL/GenBank/DDBJ whole genome shotgun (WGS) entry which is preliminary data.</text>
</comment>
<dbReference type="EMBL" id="RJSE01000003">
    <property type="protein sequence ID" value="RNL64976.1"/>
    <property type="molecule type" value="Genomic_DNA"/>
</dbReference>
<evidence type="ECO:0000313" key="3">
    <source>
        <dbReference type="EMBL" id="RNL64976.1"/>
    </source>
</evidence>
<name>A0A3N0CPL6_9ACTN</name>
<gene>
    <name evidence="3" type="ORF">EFK50_03080</name>
</gene>
<dbReference type="Proteomes" id="UP000267128">
    <property type="component" value="Unassembled WGS sequence"/>
</dbReference>
<dbReference type="Pfam" id="PF13845">
    <property type="entry name" value="Septum_form"/>
    <property type="match status" value="1"/>
</dbReference>
<sequence length="278" mass="29179">MLGEDGPMSSRRSSVLLAVLLVASFALAGCRSDSPGAAPADPGTPTAAPAAAPRVGACYRLDVAAALEATNSARPVGCSQRHNAVTLMVGTIDPVVDGHLLAIDAAPVQRQIAARCRAAVDDHVGGSTETQRLSRVQAVWFSPTLADSDRGALWFRCDLVISGTATAFSDLPRKTRGLLDRSGALDRYGTCGTAAPGTAGFTRVLCSAKHAWRARATIALPAKAGYLGKAAGKAADSACRDVEARRATTSLRLRWSFEWPTKTQWQAGQRHGLCWTPD</sequence>
<dbReference type="AlphaFoldDB" id="A0A3N0CPL6"/>
<evidence type="ECO:0000259" key="2">
    <source>
        <dbReference type="Pfam" id="PF13845"/>
    </source>
</evidence>
<protein>
    <recommendedName>
        <fullName evidence="2">Septum formation-related domain-containing protein</fullName>
    </recommendedName>
</protein>